<dbReference type="InterPro" id="IPR038883">
    <property type="entry name" value="AN11006-like"/>
</dbReference>
<feature type="domain" description="DUF7730" evidence="1">
    <location>
        <begin position="24"/>
        <end position="113"/>
    </location>
</feature>
<dbReference type="PANTHER" id="PTHR42085">
    <property type="entry name" value="F-BOX DOMAIN-CONTAINING PROTEIN"/>
    <property type="match status" value="1"/>
</dbReference>
<evidence type="ECO:0000313" key="2">
    <source>
        <dbReference type="EMBL" id="KAF2252152.1"/>
    </source>
</evidence>
<protein>
    <recommendedName>
        <fullName evidence="1">DUF7730 domain-containing protein</fullName>
    </recommendedName>
</protein>
<dbReference type="InterPro" id="IPR056632">
    <property type="entry name" value="DUF7730"/>
</dbReference>
<organism evidence="2 3">
    <name type="scientific">Trematosphaeria pertusa</name>
    <dbReference type="NCBI Taxonomy" id="390896"/>
    <lineage>
        <taxon>Eukaryota</taxon>
        <taxon>Fungi</taxon>
        <taxon>Dikarya</taxon>
        <taxon>Ascomycota</taxon>
        <taxon>Pezizomycotina</taxon>
        <taxon>Dothideomycetes</taxon>
        <taxon>Pleosporomycetidae</taxon>
        <taxon>Pleosporales</taxon>
        <taxon>Massarineae</taxon>
        <taxon>Trematosphaeriaceae</taxon>
        <taxon>Trematosphaeria</taxon>
    </lineage>
</organism>
<name>A0A6A6IQT2_9PLEO</name>
<sequence>MASNRETEAEGPQIRKDSLCRAGFLDLPRELRDLIYEFALRVAGAIFIFSQDSYGYRPILKARVVKYKNDGPPEPQHIDEAIPVGLLRTCRQIHSESTEVLYSCNIFRLYMSNADFAPSYCSFVRHITFTMEAGRGIYSDDRETMGYWWRRVFWPNILERSANLLRRFPNLETLTFPIKSNQVGHTWRPAFTVVEQKTREQRIDLAARWLKVNCPLAGTRLRDCLRLEIMPSAGFSKDEYKGSWFFPEDDEDEWDYTEFAEAFDMMKRL</sequence>
<dbReference type="EMBL" id="ML987192">
    <property type="protein sequence ID" value="KAF2252152.1"/>
    <property type="molecule type" value="Genomic_DNA"/>
</dbReference>
<dbReference type="Pfam" id="PF24864">
    <property type="entry name" value="DUF7730"/>
    <property type="match status" value="1"/>
</dbReference>
<keyword evidence="3" id="KW-1185">Reference proteome</keyword>
<evidence type="ECO:0000313" key="3">
    <source>
        <dbReference type="Proteomes" id="UP000800094"/>
    </source>
</evidence>
<reference evidence="2" key="1">
    <citation type="journal article" date="2020" name="Stud. Mycol.">
        <title>101 Dothideomycetes genomes: a test case for predicting lifestyles and emergence of pathogens.</title>
        <authorList>
            <person name="Haridas S."/>
            <person name="Albert R."/>
            <person name="Binder M."/>
            <person name="Bloem J."/>
            <person name="Labutti K."/>
            <person name="Salamov A."/>
            <person name="Andreopoulos B."/>
            <person name="Baker S."/>
            <person name="Barry K."/>
            <person name="Bills G."/>
            <person name="Bluhm B."/>
            <person name="Cannon C."/>
            <person name="Castanera R."/>
            <person name="Culley D."/>
            <person name="Daum C."/>
            <person name="Ezra D."/>
            <person name="Gonzalez J."/>
            <person name="Henrissat B."/>
            <person name="Kuo A."/>
            <person name="Liang C."/>
            <person name="Lipzen A."/>
            <person name="Lutzoni F."/>
            <person name="Magnuson J."/>
            <person name="Mondo S."/>
            <person name="Nolan M."/>
            <person name="Ohm R."/>
            <person name="Pangilinan J."/>
            <person name="Park H.-J."/>
            <person name="Ramirez L."/>
            <person name="Alfaro M."/>
            <person name="Sun H."/>
            <person name="Tritt A."/>
            <person name="Yoshinaga Y."/>
            <person name="Zwiers L.-H."/>
            <person name="Turgeon B."/>
            <person name="Goodwin S."/>
            <person name="Spatafora J."/>
            <person name="Crous P."/>
            <person name="Grigoriev I."/>
        </authorList>
    </citation>
    <scope>NUCLEOTIDE SEQUENCE</scope>
    <source>
        <strain evidence="2">CBS 122368</strain>
    </source>
</reference>
<dbReference type="AlphaFoldDB" id="A0A6A6IQT2"/>
<dbReference type="OrthoDB" id="5272396at2759"/>
<accession>A0A6A6IQT2</accession>
<evidence type="ECO:0000259" key="1">
    <source>
        <dbReference type="Pfam" id="PF24864"/>
    </source>
</evidence>
<dbReference type="PANTHER" id="PTHR42085:SF2">
    <property type="entry name" value="F-BOX DOMAIN-CONTAINING PROTEIN"/>
    <property type="match status" value="1"/>
</dbReference>
<proteinExistence type="predicted"/>
<dbReference type="GeneID" id="54586302"/>
<dbReference type="Proteomes" id="UP000800094">
    <property type="component" value="Unassembled WGS sequence"/>
</dbReference>
<dbReference type="RefSeq" id="XP_033687156.1">
    <property type="nucleotide sequence ID" value="XM_033832972.1"/>
</dbReference>
<gene>
    <name evidence="2" type="ORF">BU26DRAFT_561919</name>
</gene>